<proteinExistence type="predicted"/>
<feature type="domain" description="Glycosyltransferase subfamily 4-like N-terminal" evidence="4">
    <location>
        <begin position="30"/>
        <end position="176"/>
    </location>
</feature>
<comment type="caution">
    <text evidence="5">The sequence shown here is derived from an EMBL/GenBank/DDBJ whole genome shotgun (WGS) entry which is preliminary data.</text>
</comment>
<dbReference type="Proteomes" id="UP000319213">
    <property type="component" value="Unassembled WGS sequence"/>
</dbReference>
<protein>
    <submittedName>
        <fullName evidence="5">Glycosyltransferase involved in cell wall biosynthesis</fullName>
    </submittedName>
</protein>
<dbReference type="RefSeq" id="WP_170198756.1">
    <property type="nucleotide sequence ID" value="NZ_BMPV01000003.1"/>
</dbReference>
<feature type="domain" description="Glycosyl transferase family 1" evidence="3">
    <location>
        <begin position="205"/>
        <end position="355"/>
    </location>
</feature>
<dbReference type="InterPro" id="IPR001296">
    <property type="entry name" value="Glyco_trans_1"/>
</dbReference>
<dbReference type="PANTHER" id="PTHR45947:SF3">
    <property type="entry name" value="SULFOQUINOVOSYL TRANSFERASE SQD2"/>
    <property type="match status" value="1"/>
</dbReference>
<dbReference type="SUPFAM" id="SSF53756">
    <property type="entry name" value="UDP-Glycosyltransferase/glycogen phosphorylase"/>
    <property type="match status" value="1"/>
</dbReference>
<dbReference type="GO" id="GO:0016758">
    <property type="term" value="F:hexosyltransferase activity"/>
    <property type="evidence" value="ECO:0007669"/>
    <property type="project" value="TreeGrafter"/>
</dbReference>
<dbReference type="GO" id="GO:1901137">
    <property type="term" value="P:carbohydrate derivative biosynthetic process"/>
    <property type="evidence" value="ECO:0007669"/>
    <property type="project" value="UniProtKB-ARBA"/>
</dbReference>
<keyword evidence="2 5" id="KW-0808">Transferase</keyword>
<organism evidence="5 6">
    <name type="scientific">Thermopolyspora flexuosa</name>
    <dbReference type="NCBI Taxonomy" id="103836"/>
    <lineage>
        <taxon>Bacteria</taxon>
        <taxon>Bacillati</taxon>
        <taxon>Actinomycetota</taxon>
        <taxon>Actinomycetes</taxon>
        <taxon>Streptosporangiales</taxon>
        <taxon>Streptosporangiaceae</taxon>
        <taxon>Thermopolyspora</taxon>
    </lineage>
</organism>
<keyword evidence="6" id="KW-1185">Reference proteome</keyword>
<dbReference type="Gene3D" id="3.40.50.2000">
    <property type="entry name" value="Glycogen Phosphorylase B"/>
    <property type="match status" value="2"/>
</dbReference>
<accession>A0A543IWE7</accession>
<dbReference type="InterPro" id="IPR050194">
    <property type="entry name" value="Glycosyltransferase_grp1"/>
</dbReference>
<keyword evidence="1" id="KW-0328">Glycosyltransferase</keyword>
<evidence type="ECO:0000259" key="4">
    <source>
        <dbReference type="Pfam" id="PF13579"/>
    </source>
</evidence>
<name>A0A543IWE7_9ACTN</name>
<evidence type="ECO:0000256" key="2">
    <source>
        <dbReference type="ARBA" id="ARBA00022679"/>
    </source>
</evidence>
<dbReference type="Pfam" id="PF00534">
    <property type="entry name" value="Glycos_transf_1"/>
    <property type="match status" value="1"/>
</dbReference>
<sequence>MTTTQGPIDVVLVGSSPWSAELSDDDLNLRTAHALAERLGGRFDVIVPAGPAMPGRIDRDPVRVHRVEARSRPGFLLAAQRALRELREPWETPRRPPALVSADPLAALAVETSRIRRGHPHVVQIQGEVLEPGPGYGGPVRRRMLATATRFAVRRADAVRAGSRSLQHAAARLTHRPVEFIGNRVDTRVFRPADGPVAGPDASDAIMIGGLHTARNHRTVVHAWARVVRSHPDAVLTIIGDGPRRPALEALVSCLGLTANVRLLGRMPQAGVLPLLRASRCLVHASVADGQPRAVLEGMACGLPVVCSDLPGHREIVAPGAGLLVPAEDIAAWTGALTTVLGDPQRAAAMGRAGRAYVVEHHDFETNADRMAELIRRVAAVVPQPVS</sequence>
<evidence type="ECO:0000256" key="1">
    <source>
        <dbReference type="ARBA" id="ARBA00022676"/>
    </source>
</evidence>
<dbReference type="AlphaFoldDB" id="A0A543IWE7"/>
<dbReference type="EMBL" id="VFPQ01000001">
    <property type="protein sequence ID" value="TQM74904.1"/>
    <property type="molecule type" value="Genomic_DNA"/>
</dbReference>
<dbReference type="PANTHER" id="PTHR45947">
    <property type="entry name" value="SULFOQUINOVOSYL TRANSFERASE SQD2"/>
    <property type="match status" value="1"/>
</dbReference>
<dbReference type="Pfam" id="PF13579">
    <property type="entry name" value="Glyco_trans_4_4"/>
    <property type="match status" value="1"/>
</dbReference>
<evidence type="ECO:0000259" key="3">
    <source>
        <dbReference type="Pfam" id="PF00534"/>
    </source>
</evidence>
<dbReference type="InterPro" id="IPR028098">
    <property type="entry name" value="Glyco_trans_4-like_N"/>
</dbReference>
<evidence type="ECO:0000313" key="6">
    <source>
        <dbReference type="Proteomes" id="UP000319213"/>
    </source>
</evidence>
<reference evidence="5 6" key="1">
    <citation type="submission" date="2019-06" db="EMBL/GenBank/DDBJ databases">
        <title>Sequencing the genomes of 1000 actinobacteria strains.</title>
        <authorList>
            <person name="Klenk H.-P."/>
        </authorList>
    </citation>
    <scope>NUCLEOTIDE SEQUENCE [LARGE SCALE GENOMIC DNA]</scope>
    <source>
        <strain evidence="5 6">DSM 43186</strain>
    </source>
</reference>
<evidence type="ECO:0000313" key="5">
    <source>
        <dbReference type="EMBL" id="TQM74904.1"/>
    </source>
</evidence>
<gene>
    <name evidence="5" type="ORF">FHX40_1590</name>
</gene>